<reference evidence="3" key="1">
    <citation type="submission" date="2021-05" db="EMBL/GenBank/DDBJ databases">
        <title>A free-living protist that lacks canonical eukaryotic 1 DNA replication and segregation systems.</title>
        <authorList>
            <person name="Salas-Leiva D.E."/>
            <person name="Tromer E.C."/>
            <person name="Curtis B.A."/>
            <person name="Jerlstrom-Hultqvist J."/>
            <person name="Kolisko M."/>
            <person name="Yi Z."/>
            <person name="Salas-Leiva J.S."/>
            <person name="Gallot-Lavallee L."/>
            <person name="Kops G.J.P.L."/>
            <person name="Archibald J.M."/>
            <person name="Simpson A.G.B."/>
            <person name="Roger A.J."/>
        </authorList>
    </citation>
    <scope>NUCLEOTIDE SEQUENCE</scope>
    <source>
        <strain evidence="3">BICM</strain>
    </source>
</reference>
<dbReference type="EMBL" id="JAHDYR010000059">
    <property type="protein sequence ID" value="KAG9391302.1"/>
    <property type="molecule type" value="Genomic_DNA"/>
</dbReference>
<keyword evidence="4" id="KW-1185">Reference proteome</keyword>
<feature type="region of interest" description="Disordered" evidence="2">
    <location>
        <begin position="142"/>
        <end position="179"/>
    </location>
</feature>
<sequence>MNEAVAEQLEAFKADLSKELSAMRLSLKQAEEKNAELQEELDVMRDATFDGYWDMPKGHGLADEAKFLRELYQKMALGALTDVDEIMIAVATRFEVLRCKDVYEHSTATYMEAALKRSMANFSNLEDIRAKSLQVEVDMRGQAKKKLKRVHHSIQSQNSQGSQSGRGFRRPSGNNNSQQ</sequence>
<accession>A0A8J6B709</accession>
<feature type="compositionally biased region" description="Basic residues" evidence="2">
    <location>
        <begin position="142"/>
        <end position="152"/>
    </location>
</feature>
<keyword evidence="1" id="KW-0175">Coiled coil</keyword>
<feature type="compositionally biased region" description="Low complexity" evidence="2">
    <location>
        <begin position="153"/>
        <end position="173"/>
    </location>
</feature>
<proteinExistence type="predicted"/>
<name>A0A8J6B709_9EUKA</name>
<protein>
    <submittedName>
        <fullName evidence="3">Uncharacterized protein</fullName>
    </submittedName>
</protein>
<evidence type="ECO:0000313" key="3">
    <source>
        <dbReference type="EMBL" id="KAG9391302.1"/>
    </source>
</evidence>
<organism evidence="3 4">
    <name type="scientific">Carpediemonas membranifera</name>
    <dbReference type="NCBI Taxonomy" id="201153"/>
    <lineage>
        <taxon>Eukaryota</taxon>
        <taxon>Metamonada</taxon>
        <taxon>Carpediemonas-like organisms</taxon>
        <taxon>Carpediemonas</taxon>
    </lineage>
</organism>
<feature type="coiled-coil region" evidence="1">
    <location>
        <begin position="13"/>
        <end position="47"/>
    </location>
</feature>
<dbReference type="Proteomes" id="UP000717585">
    <property type="component" value="Unassembled WGS sequence"/>
</dbReference>
<comment type="caution">
    <text evidence="3">The sequence shown here is derived from an EMBL/GenBank/DDBJ whole genome shotgun (WGS) entry which is preliminary data.</text>
</comment>
<gene>
    <name evidence="3" type="ORF">J8273_7626</name>
</gene>
<evidence type="ECO:0000313" key="4">
    <source>
        <dbReference type="Proteomes" id="UP000717585"/>
    </source>
</evidence>
<evidence type="ECO:0000256" key="2">
    <source>
        <dbReference type="SAM" id="MobiDB-lite"/>
    </source>
</evidence>
<evidence type="ECO:0000256" key="1">
    <source>
        <dbReference type="SAM" id="Coils"/>
    </source>
</evidence>
<dbReference type="AlphaFoldDB" id="A0A8J6B709"/>